<dbReference type="PANTHER" id="PTHR42693">
    <property type="entry name" value="ARYLSULFATASE FAMILY MEMBER"/>
    <property type="match status" value="1"/>
</dbReference>
<proteinExistence type="inferred from homology"/>
<reference evidence="7 8" key="1">
    <citation type="submission" date="2021-12" db="EMBL/GenBank/DDBJ databases">
        <title>Genome sequencing of bacteria with rrn-lacking chromosome and rrn-plasmid.</title>
        <authorList>
            <person name="Anda M."/>
            <person name="Iwasaki W."/>
        </authorList>
    </citation>
    <scope>NUCLEOTIDE SEQUENCE [LARGE SCALE GENOMIC DNA]</scope>
    <source>
        <strain evidence="7 8">NBRC 15940</strain>
    </source>
</reference>
<comment type="similarity">
    <text evidence="1">Belongs to the sulfatase family.</text>
</comment>
<dbReference type="Gene3D" id="3.40.720.10">
    <property type="entry name" value="Alkaline Phosphatase, subunit A"/>
    <property type="match status" value="1"/>
</dbReference>
<evidence type="ECO:0000256" key="3">
    <source>
        <dbReference type="ARBA" id="ARBA00022801"/>
    </source>
</evidence>
<sequence length="606" mass="68994">MNPYLFLKTYKKNSLCFFAFLLPAVMILTGCHQISKPNKPNVIIVMTDDQGIGDLSYHGNPYLKTPNLDKFAAESTGLSNFHVSPLCTPTRSAIITGQYPVRNGAWATFKGRDAIQREFPTIADVFRAQGYHTAHFGKWHLGDNFPVRPTDVGFDHSLQHLSGGVGELSDYWGNTYFNDTYFENNQPKKFTGYCTDVWFQETIRHIENHQNKPFFIYLATNAPHSPLIVADKYKQPYEKYEGKQIISAAYLGMIANIDENFGKLDQYLKESGLADNTILIFMTDNGTQYGYSYEKNMGFNKGFRGNKSNKEEGGHRVPFYIRWPKGGIEAGFESNQLAAHVDLLPTLAQLCDFTPEETAYLDGIDLSEILLQKKKDIDRSVFIHHRQDPAAPDDWQGSAILKNEWRLLHGKKLYHITEDSLQLKDIYQQQPEMVAQLKAENEAFMKATKTAMPYQQLPAPLVGHPEQEEVVLTIQHAMGTDRGIWKSEQVAEGMKNTNNRFALDVHRKGKYQISCRRWPKECPGKIWGVPAENPKNHFQYRAIKPEKVNISIGTHNLVKSISEEDEAIDCIVELEKGRNFLTADFIEGNEKYGVYYIYISAIPSNS</sequence>
<dbReference type="InterPro" id="IPR000917">
    <property type="entry name" value="Sulfatase_N"/>
</dbReference>
<organism evidence="7 8">
    <name type="scientific">Persicobacter diffluens</name>
    <dbReference type="NCBI Taxonomy" id="981"/>
    <lineage>
        <taxon>Bacteria</taxon>
        <taxon>Pseudomonadati</taxon>
        <taxon>Bacteroidota</taxon>
        <taxon>Cytophagia</taxon>
        <taxon>Cytophagales</taxon>
        <taxon>Persicobacteraceae</taxon>
        <taxon>Persicobacter</taxon>
    </lineage>
</organism>
<dbReference type="PROSITE" id="PS00523">
    <property type="entry name" value="SULFATASE_1"/>
    <property type="match status" value="1"/>
</dbReference>
<dbReference type="InterPro" id="IPR024607">
    <property type="entry name" value="Sulfatase_CS"/>
</dbReference>
<keyword evidence="3" id="KW-0378">Hydrolase</keyword>
<dbReference type="InterPro" id="IPR050738">
    <property type="entry name" value="Sulfatase"/>
</dbReference>
<feature type="domain" description="Sulfatase N-terminal" evidence="6">
    <location>
        <begin position="40"/>
        <end position="351"/>
    </location>
</feature>
<keyword evidence="5" id="KW-0732">Signal</keyword>
<name>A0AAN4VVZ7_9BACT</name>
<accession>A0AAN4VVZ7</accession>
<dbReference type="RefSeq" id="WP_338236630.1">
    <property type="nucleotide sequence ID" value="NZ_BQKE01000001.1"/>
</dbReference>
<dbReference type="GO" id="GO:0046872">
    <property type="term" value="F:metal ion binding"/>
    <property type="evidence" value="ECO:0007669"/>
    <property type="project" value="UniProtKB-KW"/>
</dbReference>
<keyword evidence="8" id="KW-1185">Reference proteome</keyword>
<evidence type="ECO:0000313" key="8">
    <source>
        <dbReference type="Proteomes" id="UP001310022"/>
    </source>
</evidence>
<dbReference type="SUPFAM" id="SSF53649">
    <property type="entry name" value="Alkaline phosphatase-like"/>
    <property type="match status" value="1"/>
</dbReference>
<feature type="signal peptide" evidence="5">
    <location>
        <begin position="1"/>
        <end position="19"/>
    </location>
</feature>
<evidence type="ECO:0000259" key="6">
    <source>
        <dbReference type="Pfam" id="PF00884"/>
    </source>
</evidence>
<gene>
    <name evidence="7" type="ORF">PEDI_15480</name>
</gene>
<dbReference type="InterPro" id="IPR017850">
    <property type="entry name" value="Alkaline_phosphatase_core_sf"/>
</dbReference>
<dbReference type="PANTHER" id="PTHR42693:SF53">
    <property type="entry name" value="ENDO-4-O-SULFATASE"/>
    <property type="match status" value="1"/>
</dbReference>
<dbReference type="AlphaFoldDB" id="A0AAN4VVZ7"/>
<evidence type="ECO:0000313" key="7">
    <source>
        <dbReference type="EMBL" id="GJM60996.1"/>
    </source>
</evidence>
<dbReference type="EMBL" id="BQKE01000001">
    <property type="protein sequence ID" value="GJM60996.1"/>
    <property type="molecule type" value="Genomic_DNA"/>
</dbReference>
<feature type="chain" id="PRO_5042930007" evidence="5">
    <location>
        <begin position="20"/>
        <end position="606"/>
    </location>
</feature>
<dbReference type="GO" id="GO:0004065">
    <property type="term" value="F:arylsulfatase activity"/>
    <property type="evidence" value="ECO:0007669"/>
    <property type="project" value="TreeGrafter"/>
</dbReference>
<protein>
    <submittedName>
        <fullName evidence="7">N-acetylgalactosamine-6-sulfatase</fullName>
    </submittedName>
</protein>
<evidence type="ECO:0000256" key="5">
    <source>
        <dbReference type="SAM" id="SignalP"/>
    </source>
</evidence>
<evidence type="ECO:0000256" key="4">
    <source>
        <dbReference type="ARBA" id="ARBA00022837"/>
    </source>
</evidence>
<evidence type="ECO:0000256" key="2">
    <source>
        <dbReference type="ARBA" id="ARBA00022723"/>
    </source>
</evidence>
<dbReference type="Proteomes" id="UP001310022">
    <property type="component" value="Unassembled WGS sequence"/>
</dbReference>
<dbReference type="Pfam" id="PF00884">
    <property type="entry name" value="Sulfatase"/>
    <property type="match status" value="1"/>
</dbReference>
<keyword evidence="4" id="KW-0106">Calcium</keyword>
<comment type="caution">
    <text evidence="7">The sequence shown here is derived from an EMBL/GenBank/DDBJ whole genome shotgun (WGS) entry which is preliminary data.</text>
</comment>
<dbReference type="CDD" id="cd16146">
    <property type="entry name" value="ARS_like"/>
    <property type="match status" value="1"/>
</dbReference>
<evidence type="ECO:0000256" key="1">
    <source>
        <dbReference type="ARBA" id="ARBA00008779"/>
    </source>
</evidence>
<keyword evidence="2" id="KW-0479">Metal-binding</keyword>